<dbReference type="GO" id="GO:0005509">
    <property type="term" value="F:calcium ion binding"/>
    <property type="evidence" value="ECO:0007669"/>
    <property type="project" value="InterPro"/>
</dbReference>
<dbReference type="PROSITE" id="PS50222">
    <property type="entry name" value="EF_HAND_2"/>
    <property type="match status" value="4"/>
</dbReference>
<feature type="compositionally biased region" description="Low complexity" evidence="2">
    <location>
        <begin position="631"/>
        <end position="641"/>
    </location>
</feature>
<name>A0A0G4I4Z3_9ALVE</name>
<dbReference type="InterPro" id="IPR002048">
    <property type="entry name" value="EF_hand_dom"/>
</dbReference>
<dbReference type="InterPro" id="IPR011992">
    <property type="entry name" value="EF-hand-dom_pair"/>
</dbReference>
<evidence type="ECO:0000259" key="3">
    <source>
        <dbReference type="PROSITE" id="PS50222"/>
    </source>
</evidence>
<proteinExistence type="predicted"/>
<keyword evidence="1" id="KW-0106">Calcium</keyword>
<feature type="domain" description="EF-hand" evidence="3">
    <location>
        <begin position="245"/>
        <end position="280"/>
    </location>
</feature>
<dbReference type="CDD" id="cd00051">
    <property type="entry name" value="EFh"/>
    <property type="match status" value="1"/>
</dbReference>
<dbReference type="SMART" id="SM00054">
    <property type="entry name" value="EFh"/>
    <property type="match status" value="5"/>
</dbReference>
<feature type="region of interest" description="Disordered" evidence="2">
    <location>
        <begin position="474"/>
        <end position="521"/>
    </location>
</feature>
<feature type="domain" description="EF-hand" evidence="3">
    <location>
        <begin position="384"/>
        <end position="419"/>
    </location>
</feature>
<feature type="domain" description="EF-hand" evidence="3">
    <location>
        <begin position="151"/>
        <end position="186"/>
    </location>
</feature>
<feature type="region of interest" description="Disordered" evidence="2">
    <location>
        <begin position="350"/>
        <end position="374"/>
    </location>
</feature>
<dbReference type="SUPFAM" id="SSF47473">
    <property type="entry name" value="EF-hand"/>
    <property type="match status" value="2"/>
</dbReference>
<dbReference type="Gene3D" id="1.10.238.10">
    <property type="entry name" value="EF-hand"/>
    <property type="match status" value="2"/>
</dbReference>
<dbReference type="PROSITE" id="PS00018">
    <property type="entry name" value="EF_HAND_1"/>
    <property type="match status" value="2"/>
</dbReference>
<dbReference type="EMBL" id="CDMZ01005121">
    <property type="protein sequence ID" value="CEM52010.1"/>
    <property type="molecule type" value="Genomic_DNA"/>
</dbReference>
<gene>
    <name evidence="4" type="ORF">Cvel_11017</name>
</gene>
<reference evidence="4" key="1">
    <citation type="submission" date="2014-11" db="EMBL/GenBank/DDBJ databases">
        <authorList>
            <person name="Otto D Thomas"/>
            <person name="Naeem Raeece"/>
        </authorList>
    </citation>
    <scope>NUCLEOTIDE SEQUENCE</scope>
</reference>
<accession>A0A0G4I4Z3</accession>
<dbReference type="InterPro" id="IPR018247">
    <property type="entry name" value="EF_Hand_1_Ca_BS"/>
</dbReference>
<feature type="compositionally biased region" description="Low complexity" evidence="2">
    <location>
        <begin position="476"/>
        <end position="491"/>
    </location>
</feature>
<sequence>MGDTISRSIADLPRDTPLPDLGTLTDLPVKEAAACFQRLMELKGTCTITRKDCAYVYQADERTVQQLFNIFVSPNEDDTSRVNALHILSAMVLLSGKISGNDKLKFLFILMDWDNSRCLRFTEFVTLVRVCAEALNKLFIFRVNKSRVVSEANSFAQEVFEAIDRNKNELIELAEFAAWVDFEPVIQTIMRKFTNNTIPRERFDLYWDSEAAKKTKGKYSAESASHHNAFYCTHHAANCKVLDRMEVKMLLGLFKSLDKSKTGNISYSDLSDCLRKKASTVVGTRQRNTLQNLKIFAGLIAETMKHGTWTGSMEFSQLLKLVAPCSTPKHMRAYLRWAFEAEPLLMLSYSPNGGDPTQRELAESQGNGSKKRDAYVLKPPLPEENVETIKKMFHSLDKDNSGLIELPELEGLTQFGTSVAQVIKRYDLSGDLCLSLEEFLIMMCPDEYRIPNSYEEYLQIFQWCIDNDDGFPGKTASSSSSSSSSSASSSSLAGPPDVSKLGQGGGGEGGRDPDEEDDRPACPPVILRQLEELYVTIQWSSDPGVNSMTCTMQDVAQTGLVPTRILSIWNNVLKRIGMTSTSPLDLEEFLRVVVPPRFRIARLDIHKVAMKSFEAETAKAKKLAPGEATAQRAAAATAGEGFSPSVEKRRLGGEGVSPSLERRRLGDGQSPSIDRRRLGDGQSPSIERRKLGDGYSPMMERRKPLVGAKRRDDIDWKGRRFAL</sequence>
<evidence type="ECO:0000256" key="1">
    <source>
        <dbReference type="ARBA" id="ARBA00022837"/>
    </source>
</evidence>
<dbReference type="AlphaFoldDB" id="A0A0G4I4Z3"/>
<feature type="domain" description="EF-hand" evidence="3">
    <location>
        <begin position="99"/>
        <end position="134"/>
    </location>
</feature>
<evidence type="ECO:0000256" key="2">
    <source>
        <dbReference type="SAM" id="MobiDB-lite"/>
    </source>
</evidence>
<feature type="compositionally biased region" description="Basic and acidic residues" evidence="2">
    <location>
        <begin position="699"/>
        <end position="711"/>
    </location>
</feature>
<feature type="region of interest" description="Disordered" evidence="2">
    <location>
        <begin position="631"/>
        <end position="711"/>
    </location>
</feature>
<organism evidence="4">
    <name type="scientific">Chromera velia CCMP2878</name>
    <dbReference type="NCBI Taxonomy" id="1169474"/>
    <lineage>
        <taxon>Eukaryota</taxon>
        <taxon>Sar</taxon>
        <taxon>Alveolata</taxon>
        <taxon>Colpodellida</taxon>
        <taxon>Chromeraceae</taxon>
        <taxon>Chromera</taxon>
    </lineage>
</organism>
<protein>
    <recommendedName>
        <fullName evidence="3">EF-hand domain-containing protein</fullName>
    </recommendedName>
</protein>
<evidence type="ECO:0000313" key="4">
    <source>
        <dbReference type="EMBL" id="CEM52010.1"/>
    </source>
</evidence>
<dbReference type="VEuPathDB" id="CryptoDB:Cvel_11017"/>